<dbReference type="GO" id="GO:0001525">
    <property type="term" value="P:angiogenesis"/>
    <property type="evidence" value="ECO:0007669"/>
    <property type="project" value="UniProtKB-KW"/>
</dbReference>
<dbReference type="KEGG" id="pmrn:116940859"/>
<evidence type="ECO:0000256" key="6">
    <source>
        <dbReference type="ARBA" id="ARBA00022729"/>
    </source>
</evidence>
<keyword evidence="7" id="KW-0677">Repeat</keyword>
<gene>
    <name evidence="20 21" type="primary">LOC116940859</name>
</gene>
<evidence type="ECO:0000256" key="14">
    <source>
        <dbReference type="ARBA" id="ARBA00069078"/>
    </source>
</evidence>
<dbReference type="InterPro" id="IPR051418">
    <property type="entry name" value="Spondin/Thrombospondin_T1"/>
</dbReference>
<keyword evidence="11" id="KW-1015">Disulfide bond</keyword>
<accession>A0AAJ7WR40</accession>
<feature type="domain" description="Spondin-like TSP1" evidence="17">
    <location>
        <begin position="1401"/>
        <end position="1454"/>
    </location>
</feature>
<evidence type="ECO:0000259" key="18">
    <source>
        <dbReference type="Pfam" id="PF23308"/>
    </source>
</evidence>
<dbReference type="FunFam" id="2.20.100.10:FF:000014">
    <property type="entry name" value="Thrombospondin type 1 domain containing 7A"/>
    <property type="match status" value="1"/>
</dbReference>
<dbReference type="Pfam" id="PF19028">
    <property type="entry name" value="TSP1_spondin"/>
    <property type="match status" value="6"/>
</dbReference>
<evidence type="ECO:0000313" key="20">
    <source>
        <dbReference type="RefSeq" id="XP_032807035.1"/>
    </source>
</evidence>
<feature type="domain" description="Spondin-like TSP1" evidence="17">
    <location>
        <begin position="228"/>
        <end position="284"/>
    </location>
</feature>
<dbReference type="GO" id="GO:0030154">
    <property type="term" value="P:cell differentiation"/>
    <property type="evidence" value="ECO:0007669"/>
    <property type="project" value="UniProtKB-KW"/>
</dbReference>
<evidence type="ECO:0000259" key="17">
    <source>
        <dbReference type="Pfam" id="PF19028"/>
    </source>
</evidence>
<dbReference type="Pfam" id="PF19030">
    <property type="entry name" value="TSP1_ADAMTS"/>
    <property type="match status" value="1"/>
</dbReference>
<evidence type="ECO:0000256" key="10">
    <source>
        <dbReference type="ARBA" id="ARBA00023136"/>
    </source>
</evidence>
<feature type="transmembrane region" description="Helical" evidence="16">
    <location>
        <begin position="1724"/>
        <end position="1747"/>
    </location>
</feature>
<dbReference type="FunFam" id="2.20.100.10:FF:000015">
    <property type="entry name" value="Thrombospondin, type I, domain containing 7A"/>
    <property type="match status" value="1"/>
</dbReference>
<evidence type="ECO:0000256" key="3">
    <source>
        <dbReference type="ARBA" id="ARBA00022475"/>
    </source>
</evidence>
<dbReference type="SUPFAM" id="SSF82895">
    <property type="entry name" value="TSP-1 type 1 repeat"/>
    <property type="match status" value="9"/>
</dbReference>
<keyword evidence="4" id="KW-0037">Angiogenesis</keyword>
<feature type="region of interest" description="Disordered" evidence="15">
    <location>
        <begin position="1669"/>
        <end position="1705"/>
    </location>
</feature>
<keyword evidence="9 16" id="KW-1133">Transmembrane helix</keyword>
<proteinExistence type="predicted"/>
<keyword evidence="5 16" id="KW-0812">Transmembrane</keyword>
<evidence type="ECO:0000256" key="13">
    <source>
        <dbReference type="ARBA" id="ARBA00023273"/>
    </source>
</evidence>
<feature type="compositionally biased region" description="Basic and acidic residues" evidence="15">
    <location>
        <begin position="1669"/>
        <end position="1679"/>
    </location>
</feature>
<evidence type="ECO:0000313" key="21">
    <source>
        <dbReference type="RefSeq" id="XP_032807036.1"/>
    </source>
</evidence>
<dbReference type="FunFam" id="2.20.100.10:FF:000019">
    <property type="entry name" value="Thrombospondin type 1 domain containing 7A"/>
    <property type="match status" value="1"/>
</dbReference>
<dbReference type="GO" id="GO:0005886">
    <property type="term" value="C:plasma membrane"/>
    <property type="evidence" value="ECO:0007669"/>
    <property type="project" value="UniProtKB-SubCell"/>
</dbReference>
<dbReference type="SMART" id="SM00209">
    <property type="entry name" value="TSP1"/>
    <property type="match status" value="13"/>
</dbReference>
<dbReference type="RefSeq" id="XP_032807036.1">
    <property type="nucleotide sequence ID" value="XM_032951145.1"/>
</dbReference>
<organism evidence="19 21">
    <name type="scientific">Petromyzon marinus</name>
    <name type="common">Sea lamprey</name>
    <dbReference type="NCBI Taxonomy" id="7757"/>
    <lineage>
        <taxon>Eukaryota</taxon>
        <taxon>Metazoa</taxon>
        <taxon>Chordata</taxon>
        <taxon>Craniata</taxon>
        <taxon>Vertebrata</taxon>
        <taxon>Cyclostomata</taxon>
        <taxon>Hyperoartia</taxon>
        <taxon>Petromyzontiformes</taxon>
        <taxon>Petromyzontidae</taxon>
        <taxon>Petromyzon</taxon>
    </lineage>
</organism>
<evidence type="ECO:0000256" key="15">
    <source>
        <dbReference type="SAM" id="MobiDB-lite"/>
    </source>
</evidence>
<keyword evidence="10 16" id="KW-0472">Membrane</keyword>
<dbReference type="GO" id="GO:0030036">
    <property type="term" value="P:actin cytoskeleton organization"/>
    <property type="evidence" value="ECO:0007669"/>
    <property type="project" value="TreeGrafter"/>
</dbReference>
<dbReference type="RefSeq" id="XP_032807035.1">
    <property type="nucleotide sequence ID" value="XM_032951144.1"/>
</dbReference>
<keyword evidence="6" id="KW-0732">Signal</keyword>
<dbReference type="CTD" id="221981"/>
<evidence type="ECO:0000256" key="9">
    <source>
        <dbReference type="ARBA" id="ARBA00022989"/>
    </source>
</evidence>
<feature type="domain" description="Spondin-like TSP1" evidence="17">
    <location>
        <begin position="1151"/>
        <end position="1193"/>
    </location>
</feature>
<comment type="subcellular location">
    <subcellularLocation>
        <location evidence="1">Cell membrane</location>
        <topology evidence="1">Single-pass type I membrane protein</topology>
    </subcellularLocation>
    <subcellularLocation>
        <location evidence="2">Cell projection</location>
    </subcellularLocation>
</comment>
<reference evidence="20 21" key="1">
    <citation type="submission" date="2025-04" db="UniProtKB">
        <authorList>
            <consortium name="RefSeq"/>
        </authorList>
    </citation>
    <scope>IDENTIFICATION</scope>
    <source>
        <tissue evidence="20 21">Sperm</tissue>
    </source>
</reference>
<dbReference type="Gene3D" id="2.20.100.10">
    <property type="entry name" value="Thrombospondin type-1 (TSP1) repeat"/>
    <property type="match status" value="9"/>
</dbReference>
<keyword evidence="8" id="KW-0221">Differentiation</keyword>
<dbReference type="Pfam" id="PF23308">
    <property type="entry name" value="TSP1_TSH7A-B_C"/>
    <property type="match status" value="1"/>
</dbReference>
<keyword evidence="12" id="KW-0325">Glycoprotein</keyword>
<feature type="domain" description="Spondin-like TSP1" evidence="17">
    <location>
        <begin position="740"/>
        <end position="798"/>
    </location>
</feature>
<evidence type="ECO:0000256" key="5">
    <source>
        <dbReference type="ARBA" id="ARBA00022692"/>
    </source>
</evidence>
<keyword evidence="3" id="KW-1003">Cell membrane</keyword>
<dbReference type="InterPro" id="IPR036383">
    <property type="entry name" value="TSP1_rpt_sf"/>
</dbReference>
<evidence type="ECO:0000256" key="2">
    <source>
        <dbReference type="ARBA" id="ARBA00004316"/>
    </source>
</evidence>
<dbReference type="InterPro" id="IPR044004">
    <property type="entry name" value="TSP1_spondin_dom"/>
</dbReference>
<evidence type="ECO:0000256" key="7">
    <source>
        <dbReference type="ARBA" id="ARBA00022737"/>
    </source>
</evidence>
<dbReference type="FunFam" id="2.20.100.10:FF:000027">
    <property type="entry name" value="Thrombospondin type 1 domain containing 7A"/>
    <property type="match status" value="1"/>
</dbReference>
<dbReference type="Pfam" id="PF00090">
    <property type="entry name" value="TSP_1"/>
    <property type="match status" value="3"/>
</dbReference>
<dbReference type="PANTHER" id="PTHR11311">
    <property type="entry name" value="SPONDIN"/>
    <property type="match status" value="1"/>
</dbReference>
<feature type="region of interest" description="Disordered" evidence="15">
    <location>
        <begin position="310"/>
        <end position="362"/>
    </location>
</feature>
<feature type="domain" description="Spondin-like TSP1" evidence="17">
    <location>
        <begin position="880"/>
        <end position="937"/>
    </location>
</feature>
<keyword evidence="19" id="KW-1185">Reference proteome</keyword>
<sequence>MGFSLCVKSGEHSLLSMDSEKGNSAMKLFVHQLSLTGEETFKVKSWAGLFSIMPQKSRWRLLLPLLLMMTSLASLALCDSADAEDNVYVWRAGPWGECVGEECGPVGVQSRAVWCAHAENWTTLLGNCRVEERPPNQRNCFRVCEWHRDLFEWDTGEWGSCRPLLGRGPSPPSRRCEHSEGQRGVRTRTFGCVQKTNRSAAVGDEVCAYFAERPSAEQGCVLPCPRDCVASEWAPWSWCQRVGMGTCGEGSRHRVRSVLVPPSYGGTKCPELSQAEPCLVEEVCPTADVEDANTKSQYRLKVGAWSACRPMPQPRTARHTDRRVPSSLSPAAAAAPSAAPLHARGAREAAQQEQASPPRLRELLKLRRSRNRERKQDVRLWDVQLGSHRRSVLCLGRDGKRVDPQFCGDPGGQPESLEPCVLSRACEVGEWSAWGPCSRSCRSEEPGAVGGAGFRSRSRPMVQVALGGGRDCPPLEEDAPCSASDRELPPCPRYRWRGAEWAECRVDALLSQQDRRRGNQTAWCGGGIQTRDLYCILDDENIFSYLKSLRERGELPGNEKWRPTIVPLLSVPLEISAPKPVDGSVCPAQRSLDVGRLCDLPCPAECPVSAWTAWGPCVPESCEEPQSKKGFMLRERKVLLPPFTSASSPYSVSSLSARESGLGGCPHLVEAIPCEDARCHRWHVAEVSICIPGNTKCGTGTQFQRVVCYDRHGAEAGPELCGDPGFPTQLSCLVPCPSDCVLSEWTTWSPCSHTCSSKNAEGKQSRTRSILAFSGDGGQDCPGEPGLQEWRPCNEYACTVYHWQAGPWGPCAEEPSLGVQQNATEGAAASTGETACAPGVQTRKVICVRVNVGQVSAKKCPENLRPDPVRRCLVLCRKDCVVTPYSDWTPCSLTCLHEGMLPARQSRYRMVVQRAANGGRECPDALYEERPCDVPPCPKYRWKTHKWRRCQLVPDSLRHSGDGAGGTHVGTPERCGPGLQIRALTCRREDGGQADPQECFRWASPAPGLTQPCRVACQDDCVFTSWSRWSPCTAPSCGLNRSRRRAPTGKSKKKPRCRDLQLYPLLESQPCPCVHYSPQPMGGWSDCVLPEGKAEAQLGMRVTGDLRECGQGTAYRALACFDQEGRLADLALCSTADYQEESCVVPCPSDCKLSEWSSWSRCTKSCGSGMKVRSKWLREKPYNRGRPCPKLDHVNQAQVYEAVPCHSECGQHVWISEPWTVCHVTRIGATDSCGEGSQTRTVRCVVNTVEGPGDTVDDPLCDTDVRLDGVRQCRLPCPNECVMSEWGPWTKCPQPCDVETVRIRSRFIQRMPADGETCPEDTESEHCVLNQNCFHYRYNLTEWSTCQLSERAVCGQGSRTRMLDCVRSDSKSVDLKYCEALGLERPRGMGEPCSVECSLNCQLSEWSAWTSCSHTCGLNGWTIRSRRVLQEPRGEGRSCPLQMEQNKPCAVTPCYRWQLGEWSECKVEGGDCGEGTRERNLTCLVHNGTEQHAGVGNAVEEELCAEAEPVLGTDEQPGLRVPCSVPCPGDCRLSDWSEWGPCQLTCEGSVSLGGVGVQARSRAVIALDGGDQDSCPDQPWEARDCDEGSCYTYEWKTSPWKGAQRLVWCERSDGIHVTGGCSPMTQPQSVRVCEPPCLLPNSYCAQGGVCRCEEGYQEVMTPRGLLEHCSKLQPGRDGEPPNEGQPATPDHGPGWENTDDPGPSEVLRTWTLQPYGPDGRLRTWVYGVSAAALVLLVFIISMTYLACKRPKRQMRRVPKRKPLPLAYDGDADL</sequence>
<dbReference type="InterPro" id="IPR056991">
    <property type="entry name" value="TSP1_TSH7A-B_C"/>
</dbReference>
<evidence type="ECO:0000256" key="8">
    <source>
        <dbReference type="ARBA" id="ARBA00022782"/>
    </source>
</evidence>
<evidence type="ECO:0000256" key="12">
    <source>
        <dbReference type="ARBA" id="ARBA00023180"/>
    </source>
</evidence>
<evidence type="ECO:0000256" key="16">
    <source>
        <dbReference type="SAM" id="Phobius"/>
    </source>
</evidence>
<dbReference type="PROSITE" id="PS50092">
    <property type="entry name" value="TSP1"/>
    <property type="match status" value="11"/>
</dbReference>
<keyword evidence="13" id="KW-0966">Cell projection</keyword>
<dbReference type="PANTHER" id="PTHR11311:SF30">
    <property type="entry name" value="SPONDIN-LIKE TSP1 DOMAIN-CONTAINING PROTEIN"/>
    <property type="match status" value="1"/>
</dbReference>
<dbReference type="FunFam" id="2.20.100.10:FF:000018">
    <property type="entry name" value="Thrombospondin type 1 domain containing 7A"/>
    <property type="match status" value="1"/>
</dbReference>
<feature type="domain" description="Spondin-like TSP1" evidence="17">
    <location>
        <begin position="426"/>
        <end position="483"/>
    </location>
</feature>
<evidence type="ECO:0000256" key="4">
    <source>
        <dbReference type="ARBA" id="ARBA00022657"/>
    </source>
</evidence>
<evidence type="ECO:0000313" key="19">
    <source>
        <dbReference type="Proteomes" id="UP001318040"/>
    </source>
</evidence>
<dbReference type="FunFam" id="2.20.100.10:FF:000017">
    <property type="entry name" value="Thrombospondin type 1 domain containing 7A"/>
    <property type="match status" value="1"/>
</dbReference>
<dbReference type="GO" id="GO:0042995">
    <property type="term" value="C:cell projection"/>
    <property type="evidence" value="ECO:0007669"/>
    <property type="project" value="UniProtKB-SubCell"/>
</dbReference>
<evidence type="ECO:0000256" key="11">
    <source>
        <dbReference type="ARBA" id="ARBA00023157"/>
    </source>
</evidence>
<feature type="compositionally biased region" description="Low complexity" evidence="15">
    <location>
        <begin position="325"/>
        <end position="358"/>
    </location>
</feature>
<feature type="domain" description="Thrombospondin type-1" evidence="18">
    <location>
        <begin position="1635"/>
        <end position="1671"/>
    </location>
</feature>
<dbReference type="InterPro" id="IPR000884">
    <property type="entry name" value="TSP1_rpt"/>
</dbReference>
<dbReference type="Proteomes" id="UP001318040">
    <property type="component" value="Chromosome 10"/>
</dbReference>
<protein>
    <recommendedName>
        <fullName evidence="14">Thrombospondin type-1 domain-containing protein 7A</fullName>
    </recommendedName>
</protein>
<evidence type="ECO:0000256" key="1">
    <source>
        <dbReference type="ARBA" id="ARBA00004251"/>
    </source>
</evidence>
<dbReference type="FunFam" id="2.20.100.10:FF:000050">
    <property type="entry name" value="Thrombospondin type 1 domain containing 7B"/>
    <property type="match status" value="1"/>
</dbReference>
<name>A0AAJ7WR40_PETMA</name>